<name>A0ACC1I4D1_9FUNG</name>
<comment type="caution">
    <text evidence="1">The sequence shown here is derived from an EMBL/GenBank/DDBJ whole genome shotgun (WGS) entry which is preliminary data.</text>
</comment>
<sequence length="188" mass="20312">MPQIPSPQITHICCIGAGYVGGPTSAIISQNCPSIKVTVVDTDAKRISAWNSPVALPIYEPGLEAIIRNQLNVNLFFSTDIDKAIAESQLIFIAVNTPPLEIIDRDRSGRRGAGADLSAVMECARRIARVSTSSKIIVEKSTVPCGTSHEVGDILQKYARSGVQFQVLSNPEFLSEGTAIRDLQHPDR</sequence>
<reference evidence="1" key="1">
    <citation type="submission" date="2022-07" db="EMBL/GenBank/DDBJ databases">
        <title>Phylogenomic reconstructions and comparative analyses of Kickxellomycotina fungi.</title>
        <authorList>
            <person name="Reynolds N.K."/>
            <person name="Stajich J.E."/>
            <person name="Barry K."/>
            <person name="Grigoriev I.V."/>
            <person name="Crous P."/>
            <person name="Smith M.E."/>
        </authorList>
    </citation>
    <scope>NUCLEOTIDE SEQUENCE</scope>
    <source>
        <strain evidence="1">Benny 63K</strain>
    </source>
</reference>
<evidence type="ECO:0000313" key="1">
    <source>
        <dbReference type="EMBL" id="KAJ1887117.1"/>
    </source>
</evidence>
<dbReference type="EMBL" id="JANBPG010002080">
    <property type="protein sequence ID" value="KAJ1887117.1"/>
    <property type="molecule type" value="Genomic_DNA"/>
</dbReference>
<protein>
    <submittedName>
        <fullName evidence="1">Uncharacterized protein</fullName>
    </submittedName>
</protein>
<feature type="non-terminal residue" evidence="1">
    <location>
        <position position="188"/>
    </location>
</feature>
<gene>
    <name evidence="1" type="ORF">LPJ66_009284</name>
</gene>
<dbReference type="Proteomes" id="UP001150581">
    <property type="component" value="Unassembled WGS sequence"/>
</dbReference>
<accession>A0ACC1I4D1</accession>
<organism evidence="1 2">
    <name type="scientific">Kickxella alabastrina</name>
    <dbReference type="NCBI Taxonomy" id="61397"/>
    <lineage>
        <taxon>Eukaryota</taxon>
        <taxon>Fungi</taxon>
        <taxon>Fungi incertae sedis</taxon>
        <taxon>Zoopagomycota</taxon>
        <taxon>Kickxellomycotina</taxon>
        <taxon>Kickxellomycetes</taxon>
        <taxon>Kickxellales</taxon>
        <taxon>Kickxellaceae</taxon>
        <taxon>Kickxella</taxon>
    </lineage>
</organism>
<proteinExistence type="predicted"/>
<keyword evidence="2" id="KW-1185">Reference proteome</keyword>
<evidence type="ECO:0000313" key="2">
    <source>
        <dbReference type="Proteomes" id="UP001150581"/>
    </source>
</evidence>